<feature type="domain" description="Flavodoxin-like" evidence="3">
    <location>
        <begin position="69"/>
        <end position="224"/>
    </location>
</feature>
<evidence type="ECO:0000256" key="1">
    <source>
        <dbReference type="SAM" id="MobiDB-lite"/>
    </source>
</evidence>
<evidence type="ECO:0000313" key="5">
    <source>
        <dbReference type="Proteomes" id="UP001652442"/>
    </source>
</evidence>
<dbReference type="InterPro" id="IPR001226">
    <property type="entry name" value="Flavodoxin_CS"/>
</dbReference>
<reference evidence="4 5" key="1">
    <citation type="journal article" date="2021" name="ISME Commun">
        <title>Automated analysis of genomic sequences facilitates high-throughput and comprehensive description of bacteria.</title>
        <authorList>
            <person name="Hitch T.C.A."/>
        </authorList>
    </citation>
    <scope>NUCLEOTIDE SEQUENCE [LARGE SCALE GENOMIC DNA]</scope>
    <source>
        <strain evidence="4 5">Sanger_109</strain>
    </source>
</reference>
<dbReference type="InterPro" id="IPR008254">
    <property type="entry name" value="Flavodoxin/NO_synth"/>
</dbReference>
<protein>
    <recommendedName>
        <fullName evidence="3">Flavodoxin-like domain-containing protein</fullName>
    </recommendedName>
</protein>
<dbReference type="InterPro" id="IPR029039">
    <property type="entry name" value="Flavoprotein-like_sf"/>
</dbReference>
<dbReference type="PROSITE" id="PS00201">
    <property type="entry name" value="FLAVODOXIN"/>
    <property type="match status" value="1"/>
</dbReference>
<feature type="signal peptide" evidence="2">
    <location>
        <begin position="1"/>
        <end position="19"/>
    </location>
</feature>
<dbReference type="EMBL" id="JAOQJQ010000007">
    <property type="protein sequence ID" value="MCU6763510.1"/>
    <property type="molecule type" value="Genomic_DNA"/>
</dbReference>
<feature type="compositionally biased region" description="Low complexity" evidence="1">
    <location>
        <begin position="33"/>
        <end position="43"/>
    </location>
</feature>
<dbReference type="PANTHER" id="PTHR39201">
    <property type="entry name" value="EXPORTED PROTEIN-RELATED"/>
    <property type="match status" value="1"/>
</dbReference>
<accession>A0ABT2TMR5</accession>
<name>A0ABT2TMR5_9FIRM</name>
<dbReference type="PROSITE" id="PS50902">
    <property type="entry name" value="FLAVODOXIN_LIKE"/>
    <property type="match status" value="1"/>
</dbReference>
<proteinExistence type="predicted"/>
<comment type="caution">
    <text evidence="4">The sequence shown here is derived from an EMBL/GenBank/DDBJ whole genome shotgun (WGS) entry which is preliminary data.</text>
</comment>
<sequence length="224" mass="24581">MFKKILGLMMTAIMFFALAACGQAPAQNSDTQASSDSAVISESSETEPSKTETSTPAEGEQTESADSKTLVVYFSWSGNTEEMASYIAEQTNGDLLEIEPETAYPADYNETGDIAKVERDENARPEIANLPSSVDEYDTILVGYPIWWHTAPMIIGTFLENYDLSGKEVYPFTQSASMDTEQFNQSIEFVREVSKGAAVHDGLFERPSDTGTIDTYLSENGLIK</sequence>
<feature type="chain" id="PRO_5046585568" description="Flavodoxin-like domain-containing protein" evidence="2">
    <location>
        <begin position="20"/>
        <end position="224"/>
    </location>
</feature>
<evidence type="ECO:0000313" key="4">
    <source>
        <dbReference type="EMBL" id="MCU6763510.1"/>
    </source>
</evidence>
<dbReference type="PROSITE" id="PS51257">
    <property type="entry name" value="PROKAR_LIPOPROTEIN"/>
    <property type="match status" value="1"/>
</dbReference>
<gene>
    <name evidence="4" type="ORF">OCV88_14435</name>
</gene>
<feature type="region of interest" description="Disordered" evidence="1">
    <location>
        <begin position="26"/>
        <end position="65"/>
    </location>
</feature>
<evidence type="ECO:0000256" key="2">
    <source>
        <dbReference type="SAM" id="SignalP"/>
    </source>
</evidence>
<evidence type="ECO:0000259" key="3">
    <source>
        <dbReference type="PROSITE" id="PS50902"/>
    </source>
</evidence>
<dbReference type="Gene3D" id="3.40.50.360">
    <property type="match status" value="1"/>
</dbReference>
<dbReference type="Pfam" id="PF12682">
    <property type="entry name" value="Flavodoxin_4"/>
    <property type="match status" value="1"/>
</dbReference>
<keyword evidence="5" id="KW-1185">Reference proteome</keyword>
<organism evidence="4 5">
    <name type="scientific">Brotonthovivens ammoniilytica</name>
    <dbReference type="NCBI Taxonomy" id="2981725"/>
    <lineage>
        <taxon>Bacteria</taxon>
        <taxon>Bacillati</taxon>
        <taxon>Bacillota</taxon>
        <taxon>Clostridia</taxon>
        <taxon>Lachnospirales</taxon>
        <taxon>Lachnospiraceae</taxon>
        <taxon>Brotonthovivens</taxon>
    </lineage>
</organism>
<keyword evidence="2" id="KW-0732">Signal</keyword>
<dbReference type="SUPFAM" id="SSF52218">
    <property type="entry name" value="Flavoproteins"/>
    <property type="match status" value="1"/>
</dbReference>
<dbReference type="RefSeq" id="WP_158426143.1">
    <property type="nucleotide sequence ID" value="NZ_JAOQJQ010000007.1"/>
</dbReference>
<dbReference type="PANTHER" id="PTHR39201:SF1">
    <property type="entry name" value="FLAVODOXIN-LIKE DOMAIN-CONTAINING PROTEIN"/>
    <property type="match status" value="1"/>
</dbReference>
<dbReference type="Proteomes" id="UP001652442">
    <property type="component" value="Unassembled WGS sequence"/>
</dbReference>